<dbReference type="KEGG" id="gps:C427_2214"/>
<dbReference type="STRING" id="1129794.C427_2214"/>
<dbReference type="Proteomes" id="UP000011864">
    <property type="component" value="Chromosome"/>
</dbReference>
<name>M4RNY3_9ALTE</name>
<dbReference type="EMBL" id="CP003837">
    <property type="protein sequence ID" value="AGH44323.1"/>
    <property type="molecule type" value="Genomic_DNA"/>
</dbReference>
<evidence type="ECO:0000313" key="2">
    <source>
        <dbReference type="Proteomes" id="UP000011864"/>
    </source>
</evidence>
<dbReference type="OrthoDB" id="2489132at2"/>
<dbReference type="PATRIC" id="fig|1129794.4.peg.2191"/>
<protein>
    <submittedName>
        <fullName evidence="1">Uncharacterized protein</fullName>
    </submittedName>
</protein>
<dbReference type="AlphaFoldDB" id="M4RNY3"/>
<gene>
    <name evidence="1" type="ORF">C427_2214</name>
</gene>
<sequence>MNGGNALKGLLQRALAFQSDFIAGASYDLGEKDGLVDLGNYSPYAQLQNKYHPDMRHFMQEFGYYDIFIADIQR</sequence>
<reference evidence="1 2" key="1">
    <citation type="journal article" date="2013" name="Genome Announc.">
        <title>Complete Genome Sequence of Glaciecola psychrophila Strain 170T.</title>
        <authorList>
            <person name="Yin J."/>
            <person name="Chen J."/>
            <person name="Liu G."/>
            <person name="Yu Y."/>
            <person name="Song L."/>
            <person name="Wang X."/>
            <person name="Qu X."/>
        </authorList>
    </citation>
    <scope>NUCLEOTIDE SEQUENCE [LARGE SCALE GENOMIC DNA]</scope>
    <source>
        <strain evidence="1 2">170</strain>
    </source>
</reference>
<evidence type="ECO:0000313" key="1">
    <source>
        <dbReference type="EMBL" id="AGH44323.1"/>
    </source>
</evidence>
<proteinExistence type="predicted"/>
<organism evidence="1 2">
    <name type="scientific">Paraglaciecola psychrophila 170</name>
    <dbReference type="NCBI Taxonomy" id="1129794"/>
    <lineage>
        <taxon>Bacteria</taxon>
        <taxon>Pseudomonadati</taxon>
        <taxon>Pseudomonadota</taxon>
        <taxon>Gammaproteobacteria</taxon>
        <taxon>Alteromonadales</taxon>
        <taxon>Alteromonadaceae</taxon>
        <taxon>Paraglaciecola</taxon>
    </lineage>
</organism>
<keyword evidence="2" id="KW-1185">Reference proteome</keyword>
<dbReference type="RefSeq" id="WP_015430715.1">
    <property type="nucleotide sequence ID" value="NC_020514.1"/>
</dbReference>
<accession>M4RNY3</accession>
<dbReference type="HOGENOM" id="CLU_2684504_0_0_6"/>